<evidence type="ECO:0000256" key="1">
    <source>
        <dbReference type="ARBA" id="ARBA00022617"/>
    </source>
</evidence>
<keyword evidence="3 4" id="KW-0408">Iron</keyword>
<comment type="similarity">
    <text evidence="4">Belongs to the cytochrome b5 family.</text>
</comment>
<feature type="domain" description="Cytochrome b5 heme-binding" evidence="5">
    <location>
        <begin position="59"/>
        <end position="112"/>
    </location>
</feature>
<dbReference type="VEuPathDB" id="FungiDB:EYZ11_006728"/>
<dbReference type="InterPro" id="IPR018506">
    <property type="entry name" value="Cyt_B5_heme-BS"/>
</dbReference>
<evidence type="ECO:0000313" key="7">
    <source>
        <dbReference type="Proteomes" id="UP000308092"/>
    </source>
</evidence>
<keyword evidence="2 4" id="KW-0479">Metal-binding</keyword>
<evidence type="ECO:0000313" key="6">
    <source>
        <dbReference type="EMBL" id="THC93782.1"/>
    </source>
</evidence>
<protein>
    <recommendedName>
        <fullName evidence="5">Cytochrome b5 heme-binding domain-containing protein</fullName>
    </recommendedName>
</protein>
<sequence>MLDEGYYNFHHKSPSDHYSGIEWYQADVNEWISWLCSCVGLARNLKPFRLVSREAQMLVAVERLAHDFSDFVSEHPGGVTVIRTGLEKDAVALFNRGVYDYSRVARNLLATM</sequence>
<gene>
    <name evidence="6" type="ORF">EYZ11_006728</name>
</gene>
<accession>A0A4S3JF10</accession>
<name>A0A4S3JF10_9EURO</name>
<dbReference type="InterPro" id="IPR036400">
    <property type="entry name" value="Cyt_B5-like_heme/steroid_sf"/>
</dbReference>
<evidence type="ECO:0000256" key="2">
    <source>
        <dbReference type="ARBA" id="ARBA00022723"/>
    </source>
</evidence>
<dbReference type="GO" id="GO:0046872">
    <property type="term" value="F:metal ion binding"/>
    <property type="evidence" value="ECO:0007669"/>
    <property type="project" value="UniProtKB-UniRule"/>
</dbReference>
<organism evidence="6 7">
    <name type="scientific">Aspergillus tanneri</name>
    <dbReference type="NCBI Taxonomy" id="1220188"/>
    <lineage>
        <taxon>Eukaryota</taxon>
        <taxon>Fungi</taxon>
        <taxon>Dikarya</taxon>
        <taxon>Ascomycota</taxon>
        <taxon>Pezizomycotina</taxon>
        <taxon>Eurotiomycetes</taxon>
        <taxon>Eurotiomycetidae</taxon>
        <taxon>Eurotiales</taxon>
        <taxon>Aspergillaceae</taxon>
        <taxon>Aspergillus</taxon>
        <taxon>Aspergillus subgen. Circumdati</taxon>
    </lineage>
</organism>
<dbReference type="STRING" id="1220188.A0A4S3JF10"/>
<comment type="caution">
    <text evidence="6">The sequence shown here is derived from an EMBL/GenBank/DDBJ whole genome shotgun (WGS) entry which is preliminary data.</text>
</comment>
<evidence type="ECO:0000259" key="5">
    <source>
        <dbReference type="PROSITE" id="PS50255"/>
    </source>
</evidence>
<dbReference type="InterPro" id="IPR001199">
    <property type="entry name" value="Cyt_B5-like_heme/steroid-bd"/>
</dbReference>
<proteinExistence type="inferred from homology"/>
<dbReference type="PROSITE" id="PS00191">
    <property type="entry name" value="CYTOCHROME_B5_1"/>
    <property type="match status" value="1"/>
</dbReference>
<keyword evidence="1 4" id="KW-0349">Heme</keyword>
<evidence type="ECO:0000256" key="4">
    <source>
        <dbReference type="RuleBase" id="RU362121"/>
    </source>
</evidence>
<dbReference type="Pfam" id="PF00173">
    <property type="entry name" value="Cyt-b5"/>
    <property type="match status" value="1"/>
</dbReference>
<dbReference type="AlphaFoldDB" id="A0A4S3JF10"/>
<dbReference type="Gene3D" id="3.10.120.10">
    <property type="entry name" value="Cytochrome b5-like heme/steroid binding domain"/>
    <property type="match status" value="1"/>
</dbReference>
<reference evidence="6 7" key="1">
    <citation type="submission" date="2019-03" db="EMBL/GenBank/DDBJ databases">
        <title>The genome sequence of a newly discovered highly antifungal drug resistant Aspergillus species, Aspergillus tanneri NIH 1004.</title>
        <authorList>
            <person name="Mounaud S."/>
            <person name="Singh I."/>
            <person name="Joardar V."/>
            <person name="Pakala S."/>
            <person name="Pakala S."/>
            <person name="Venepally P."/>
            <person name="Hoover J."/>
            <person name="Nierman W."/>
            <person name="Chung J."/>
            <person name="Losada L."/>
        </authorList>
    </citation>
    <scope>NUCLEOTIDE SEQUENCE [LARGE SCALE GENOMIC DNA]</scope>
    <source>
        <strain evidence="6 7">NIH1004</strain>
    </source>
</reference>
<dbReference type="PROSITE" id="PS50255">
    <property type="entry name" value="CYTOCHROME_B5_2"/>
    <property type="match status" value="1"/>
</dbReference>
<dbReference type="SUPFAM" id="SSF55856">
    <property type="entry name" value="Cytochrome b5-like heme/steroid binding domain"/>
    <property type="match status" value="1"/>
</dbReference>
<keyword evidence="7" id="KW-1185">Reference proteome</keyword>
<evidence type="ECO:0000256" key="3">
    <source>
        <dbReference type="ARBA" id="ARBA00023004"/>
    </source>
</evidence>
<dbReference type="GO" id="GO:0020037">
    <property type="term" value="F:heme binding"/>
    <property type="evidence" value="ECO:0007669"/>
    <property type="project" value="UniProtKB-UniRule"/>
</dbReference>
<dbReference type="Proteomes" id="UP000308092">
    <property type="component" value="Unassembled WGS sequence"/>
</dbReference>
<dbReference type="EMBL" id="SOSA01000244">
    <property type="protein sequence ID" value="THC93782.1"/>
    <property type="molecule type" value="Genomic_DNA"/>
</dbReference>